<sequence>MLVYRLVTTIEELESYKDTWSGILEREKNDNPFIEYEWISTWWTTLGSKENVEIYIVEYKGDSIAFFPFIRSVRFGGIHQFSFLGQGYATYMEVIAEGIWKEQAMDFLLKELTRNYKRIIFVLHGLLESKKTSYVMEKYAQERQLPHSVFRTVTPYIDFKSMELKAFLQKHHKKFKSIHRREKRLRSLGQLTFQEVSAENLDGMFELFERRWRKKIDKSRFTEQQTRLFFERLAMQQSKAFRVEVDNLVFEDHWIGFTIDICCRERNFCQAMGHEPDFNIFGPGRLIERANMLKAHGSNYRFYDFGIGYEPYKFEWYTHIDFTRKFVMSTKGTRERVLRLMMVLHDTLKRKLSDNHQLVKLKRDRFGELQYFLKEARLKDWFMTFKKGINRMIAVTSFDLYYLQSNVRQTTTDLQEISIQDALESDNRSELISQYFRGYRLYGDGTQQVLFLRHDQFIREEAIDFTQQLPPNSTYIKAYTTQLFPKIIAQVQQEGRAICITVNWYEWRKRRTLMKLGFEKVERVRISRLFKWKKISRQENEWAKYIQCKGQKFEHIWHLVMFPLLI</sequence>
<dbReference type="OrthoDB" id="9808976at2"/>
<evidence type="ECO:0000259" key="1">
    <source>
        <dbReference type="Pfam" id="PF13480"/>
    </source>
</evidence>
<gene>
    <name evidence="2" type="ORF">H131_22132</name>
</gene>
<accession>R7Z8M5</accession>
<reference evidence="2 3" key="1">
    <citation type="submission" date="2013-04" db="EMBL/GenBank/DDBJ databases">
        <title>Draft genome of the heavy metal tolerant bacterium Lysinibacillus sphaericus strain OT4b.31.</title>
        <authorList>
            <person name="Pena-Montenegro T.D."/>
            <person name="Dussan J."/>
        </authorList>
    </citation>
    <scope>NUCLEOTIDE SEQUENCE [LARGE SCALE GENOMIC DNA]</scope>
    <source>
        <strain evidence="2 3">OT4b.31</strain>
    </source>
</reference>
<organism evidence="2 3">
    <name type="scientific">Lysinibacillus sphaericus OT4b.31</name>
    <dbReference type="NCBI Taxonomy" id="1285586"/>
    <lineage>
        <taxon>Bacteria</taxon>
        <taxon>Bacillati</taxon>
        <taxon>Bacillota</taxon>
        <taxon>Bacilli</taxon>
        <taxon>Bacillales</taxon>
        <taxon>Bacillaceae</taxon>
        <taxon>Lysinibacillus</taxon>
    </lineage>
</organism>
<dbReference type="PATRIC" id="fig|1285586.5.peg.4613"/>
<feature type="domain" description="BioF2-like acetyltransferase" evidence="1">
    <location>
        <begin position="173"/>
        <end position="313"/>
    </location>
</feature>
<comment type="caution">
    <text evidence="2">The sequence shown here is derived from an EMBL/GenBank/DDBJ whole genome shotgun (WGS) entry which is preliminary data.</text>
</comment>
<name>R7Z8M5_LYSSH</name>
<dbReference type="EMBL" id="AQPX01000038">
    <property type="protein sequence ID" value="EON70301.1"/>
    <property type="molecule type" value="Genomic_DNA"/>
</dbReference>
<dbReference type="Proteomes" id="UP000013911">
    <property type="component" value="Unassembled WGS sequence"/>
</dbReference>
<proteinExistence type="predicted"/>
<evidence type="ECO:0000313" key="2">
    <source>
        <dbReference type="EMBL" id="EON70301.1"/>
    </source>
</evidence>
<dbReference type="HOGENOM" id="CLU_481292_0_0_9"/>
<dbReference type="InterPro" id="IPR038740">
    <property type="entry name" value="BioF2-like_GNAT_dom"/>
</dbReference>
<dbReference type="AlphaFoldDB" id="R7Z8M5"/>
<dbReference type="RefSeq" id="WP_010861323.1">
    <property type="nucleotide sequence ID" value="NZ_KB933413.1"/>
</dbReference>
<dbReference type="InterPro" id="IPR016181">
    <property type="entry name" value="Acyl_CoA_acyltransferase"/>
</dbReference>
<dbReference type="eggNOG" id="COG5653">
    <property type="taxonomic scope" value="Bacteria"/>
</dbReference>
<protein>
    <recommendedName>
        <fullName evidence="1">BioF2-like acetyltransferase domain-containing protein</fullName>
    </recommendedName>
</protein>
<dbReference type="Pfam" id="PF13480">
    <property type="entry name" value="Acetyltransf_6"/>
    <property type="match status" value="1"/>
</dbReference>
<dbReference type="SUPFAM" id="SSF55729">
    <property type="entry name" value="Acyl-CoA N-acyltransferases (Nat)"/>
    <property type="match status" value="1"/>
</dbReference>
<evidence type="ECO:0000313" key="3">
    <source>
        <dbReference type="Proteomes" id="UP000013911"/>
    </source>
</evidence>